<name>Q7VQY8_BLOFL</name>
<dbReference type="Proteomes" id="UP000002192">
    <property type="component" value="Chromosome"/>
</dbReference>
<dbReference type="HOGENOM" id="CLU_064886_2_0_6"/>
<dbReference type="PANTHER" id="PTHR11735">
    <property type="entry name" value="TRNA N6-ADENOSINE THREONYLCARBAMOYLTRANSFERASE"/>
    <property type="match status" value="1"/>
</dbReference>
<accession>Q7VQY8</accession>
<dbReference type="Gene3D" id="3.30.420.40">
    <property type="match status" value="2"/>
</dbReference>
<dbReference type="EMBL" id="BX248583">
    <property type="protein sequence ID" value="CAD83504.1"/>
    <property type="molecule type" value="Genomic_DNA"/>
</dbReference>
<dbReference type="InterPro" id="IPR043129">
    <property type="entry name" value="ATPase_NBD"/>
</dbReference>
<dbReference type="KEGG" id="bfl:Bfl442"/>
<dbReference type="GO" id="GO:0008233">
    <property type="term" value="F:peptidase activity"/>
    <property type="evidence" value="ECO:0007669"/>
    <property type="project" value="UniProtKB-KW"/>
</dbReference>
<proteinExistence type="inferred from homology"/>
<dbReference type="InterPro" id="IPR022496">
    <property type="entry name" value="T6A_TsaB"/>
</dbReference>
<comment type="similarity">
    <text evidence="1">Belongs to the KAE1 / TsaD family. TsaB subfamily.</text>
</comment>
<evidence type="ECO:0000256" key="3">
    <source>
        <dbReference type="ARBA" id="ARBA00032446"/>
    </source>
</evidence>
<reference evidence="5 6" key="1">
    <citation type="journal article" date="2003" name="Proc. Natl. Acad. Sci. U.S.A.">
        <title>The genome sequence of Blochmannia floridanus: comparative analysis of reduced genomes.</title>
        <authorList>
            <person name="Gil R."/>
            <person name="Silva F.J."/>
            <person name="Zientz E."/>
            <person name="Delmotte F."/>
            <person name="Gonzalez-Candelas F."/>
            <person name="Latorre A."/>
            <person name="Rausell C."/>
            <person name="Kramerbeek J."/>
            <person name="Gadau J."/>
            <person name="Hoelldobler B."/>
            <person name="van Ham R.C.H.J."/>
            <person name="Gross R."/>
            <person name="Moya A."/>
        </authorList>
    </citation>
    <scope>NUCLEOTIDE SEQUENCE [LARGE SCALE GENOMIC DNA]</scope>
</reference>
<organism evidence="5 6">
    <name type="scientific">Blochmanniella floridana</name>
    <dbReference type="NCBI Taxonomy" id="203907"/>
    <lineage>
        <taxon>Bacteria</taxon>
        <taxon>Pseudomonadati</taxon>
        <taxon>Pseudomonadota</taxon>
        <taxon>Gammaproteobacteria</taxon>
        <taxon>Enterobacterales</taxon>
        <taxon>Enterobacteriaceae</taxon>
        <taxon>ant endosymbionts</taxon>
        <taxon>Candidatus Blochmanniella</taxon>
    </lineage>
</organism>
<dbReference type="AlphaFoldDB" id="Q7VQY8"/>
<dbReference type="NCBIfam" id="TIGR03725">
    <property type="entry name" value="T6A_YeaZ"/>
    <property type="match status" value="1"/>
</dbReference>
<evidence type="ECO:0000256" key="1">
    <source>
        <dbReference type="ARBA" id="ARBA00010493"/>
    </source>
</evidence>
<evidence type="ECO:0000313" key="5">
    <source>
        <dbReference type="EMBL" id="CAD83504.1"/>
    </source>
</evidence>
<gene>
    <name evidence="5" type="primary">yeaZ</name>
    <name evidence="5" type="ordered locus">Bfl442</name>
</gene>
<dbReference type="eggNOG" id="COG1214">
    <property type="taxonomic scope" value="Bacteria"/>
</dbReference>
<dbReference type="GO" id="GO:0002949">
    <property type="term" value="P:tRNA threonylcarbamoyladenosine modification"/>
    <property type="evidence" value="ECO:0007669"/>
    <property type="project" value="InterPro"/>
</dbReference>
<protein>
    <recommendedName>
        <fullName evidence="2">tRNA threonylcarbamoyladenosine biosynthesis protein TsaB</fullName>
    </recommendedName>
    <alternativeName>
        <fullName evidence="3">t(6)A37 threonylcarbamoyladenosine biosynthesis protein TsaB</fullName>
    </alternativeName>
</protein>
<keyword evidence="5" id="KW-0645">Protease</keyword>
<dbReference type="GO" id="GO:0006508">
    <property type="term" value="P:proteolysis"/>
    <property type="evidence" value="ECO:0007669"/>
    <property type="project" value="UniProtKB-KW"/>
</dbReference>
<dbReference type="InterPro" id="IPR000905">
    <property type="entry name" value="Gcp-like_dom"/>
</dbReference>
<keyword evidence="5" id="KW-0378">Hydrolase</keyword>
<evidence type="ECO:0000256" key="2">
    <source>
        <dbReference type="ARBA" id="ARBA00019012"/>
    </source>
</evidence>
<dbReference type="PANTHER" id="PTHR11735:SF11">
    <property type="entry name" value="TRNA THREONYLCARBAMOYLADENOSINE BIOSYNTHESIS PROTEIN TSAB"/>
    <property type="match status" value="1"/>
</dbReference>
<evidence type="ECO:0000313" key="6">
    <source>
        <dbReference type="Proteomes" id="UP000002192"/>
    </source>
</evidence>
<dbReference type="STRING" id="203907.Bfl442"/>
<dbReference type="Pfam" id="PF00814">
    <property type="entry name" value="TsaD"/>
    <property type="match status" value="1"/>
</dbReference>
<feature type="domain" description="Gcp-like" evidence="4">
    <location>
        <begin position="30"/>
        <end position="125"/>
    </location>
</feature>
<dbReference type="GO" id="GO:0005829">
    <property type="term" value="C:cytosol"/>
    <property type="evidence" value="ECO:0007669"/>
    <property type="project" value="TreeGrafter"/>
</dbReference>
<dbReference type="SUPFAM" id="SSF53067">
    <property type="entry name" value="Actin-like ATPase domain"/>
    <property type="match status" value="2"/>
</dbReference>
<evidence type="ECO:0000259" key="4">
    <source>
        <dbReference type="Pfam" id="PF00814"/>
    </source>
</evidence>
<dbReference type="CDD" id="cd24032">
    <property type="entry name" value="ASKHA_NBD_TsaB"/>
    <property type="match status" value="1"/>
</dbReference>
<keyword evidence="6" id="KW-1185">Reference proteome</keyword>
<sequence>MRVLAFNTVTELCSVALMIDQNIYNSNIFAPRCHAEKILPMINKLLVDVGIALKSIDCIVFDRGPGSFIGVRIGISVAQGLSIGSDLPLISVSSLQILAQKAWRVFSARHVISTAAAYMDKLYWGCYSRDLSNNFWVCKNAPCLVTGIVVKKTVEKLKGQWMCVGTGWSNNQQLKYCVNKNVFIRCKEIMLPEAQDMLPLGVHSWNDKKILNPDQVDPIY</sequence>